<name>A0AAV3GGP6_ENTFL</name>
<sequence>MNKQDLPKSIHECVIVSSQERLVMCVDFMQRQQTVNAKTRCEKEKASSFFIKQKMR</sequence>
<comment type="caution">
    <text evidence="1">The sequence shown here is derived from an EMBL/GenBank/DDBJ whole genome shotgun (WGS) entry which is preliminary data.</text>
</comment>
<gene>
    <name evidence="1" type="ORF">HMPREF1336_03100</name>
</gene>
<reference evidence="1 2" key="1">
    <citation type="submission" date="2012-04" db="EMBL/GenBank/DDBJ databases">
        <authorList>
            <person name="Weinstock G."/>
            <person name="Sodergren E."/>
            <person name="Lobos E.A."/>
            <person name="Fulton L."/>
            <person name="Fulton R."/>
            <person name="Courtney L."/>
            <person name="Fronick C."/>
            <person name="O'Laughlin M."/>
            <person name="Godfrey J."/>
            <person name="Wilson R.M."/>
            <person name="Miner T."/>
            <person name="Farmer C."/>
            <person name="Delehaunty K."/>
            <person name="Cordes M."/>
            <person name="Minx P."/>
            <person name="Tomlinson C."/>
            <person name="Chen J."/>
            <person name="Wollam A."/>
            <person name="Pepin K.H."/>
            <person name="Bhonagiri V."/>
            <person name="Zhang X."/>
            <person name="Suruliraj S."/>
            <person name="Warren W."/>
            <person name="Mitreva M."/>
            <person name="Mardis E.R."/>
            <person name="Wilson R.K."/>
        </authorList>
    </citation>
    <scope>NUCLEOTIDE SEQUENCE [LARGE SCALE GENOMIC DNA]</scope>
    <source>
        <strain evidence="1 2">ERV63</strain>
    </source>
</reference>
<protein>
    <submittedName>
        <fullName evidence="1">Uncharacterized protein</fullName>
    </submittedName>
</protein>
<organism evidence="1 2">
    <name type="scientific">Enterococcus faecalis ERV63</name>
    <dbReference type="NCBI Taxonomy" id="1134793"/>
    <lineage>
        <taxon>Bacteria</taxon>
        <taxon>Bacillati</taxon>
        <taxon>Bacillota</taxon>
        <taxon>Bacilli</taxon>
        <taxon>Lactobacillales</taxon>
        <taxon>Enterococcaceae</taxon>
        <taxon>Enterococcus</taxon>
    </lineage>
</organism>
<dbReference type="EMBL" id="ALZR01000120">
    <property type="protein sequence ID" value="EJV13028.1"/>
    <property type="molecule type" value="Genomic_DNA"/>
</dbReference>
<dbReference type="AlphaFoldDB" id="A0AAV3GGP6"/>
<accession>A0AAV3GGP6</accession>
<evidence type="ECO:0000313" key="1">
    <source>
        <dbReference type="EMBL" id="EJV13028.1"/>
    </source>
</evidence>
<proteinExistence type="predicted"/>
<evidence type="ECO:0000313" key="2">
    <source>
        <dbReference type="Proteomes" id="UP000004117"/>
    </source>
</evidence>
<dbReference type="Proteomes" id="UP000004117">
    <property type="component" value="Unassembled WGS sequence"/>
</dbReference>